<dbReference type="EMBL" id="JABFDY010000025">
    <property type="protein sequence ID" value="KAF7688691.1"/>
    <property type="molecule type" value="Genomic_DNA"/>
</dbReference>
<dbReference type="GO" id="GO:0043565">
    <property type="term" value="F:sequence-specific DNA binding"/>
    <property type="evidence" value="ECO:0007669"/>
    <property type="project" value="TreeGrafter"/>
</dbReference>
<dbReference type="InterPro" id="IPR037655">
    <property type="entry name" value="POU2AF2"/>
</dbReference>
<gene>
    <name evidence="6" type="ORF">HF521_013498</name>
</gene>
<evidence type="ECO:0000256" key="2">
    <source>
        <dbReference type="ARBA" id="ARBA00023159"/>
    </source>
</evidence>
<dbReference type="GO" id="GO:0005634">
    <property type="term" value="C:nucleus"/>
    <property type="evidence" value="ECO:0007669"/>
    <property type="project" value="TreeGrafter"/>
</dbReference>
<evidence type="ECO:0000313" key="7">
    <source>
        <dbReference type="Proteomes" id="UP000606274"/>
    </source>
</evidence>
<dbReference type="PROSITE" id="PS52003">
    <property type="entry name" value="OCA"/>
    <property type="match status" value="1"/>
</dbReference>
<protein>
    <recommendedName>
        <fullName evidence="5">OCA domain-containing protein</fullName>
    </recommendedName>
</protein>
<dbReference type="GO" id="GO:0070974">
    <property type="term" value="F:POU domain binding"/>
    <property type="evidence" value="ECO:0007669"/>
    <property type="project" value="InterPro"/>
</dbReference>
<dbReference type="GO" id="GO:0003713">
    <property type="term" value="F:transcription coactivator activity"/>
    <property type="evidence" value="ECO:0007669"/>
    <property type="project" value="TreeGrafter"/>
</dbReference>
<evidence type="ECO:0000256" key="3">
    <source>
        <dbReference type="ARBA" id="ARBA00023163"/>
    </source>
</evidence>
<dbReference type="PANTHER" id="PTHR28376:SF1">
    <property type="entry name" value="POU DOMAIN CLASS 2-ASSOCIATING FACTOR 2"/>
    <property type="match status" value="1"/>
</dbReference>
<keyword evidence="2" id="KW-0010">Activator</keyword>
<evidence type="ECO:0000313" key="6">
    <source>
        <dbReference type="EMBL" id="KAF7688691.1"/>
    </source>
</evidence>
<dbReference type="InterPro" id="IPR047571">
    <property type="entry name" value="OCA"/>
</dbReference>
<keyword evidence="3" id="KW-0804">Transcription</keyword>
<evidence type="ECO:0000256" key="1">
    <source>
        <dbReference type="ARBA" id="ARBA00023015"/>
    </source>
</evidence>
<sequence length="295" mass="31805">MMETEYSKRVYQGVRVKHTVKDLLAEKRSRQTNVPRFSAAASSSQPTFVQMPGAHMLPGYYSMRRPFLPDSELCHPMKQYSSDSYSSALGSKAFSYEHSSSYPSFIDSYYQPDSFGDYRSATAYTAGGGSLFSPSALSTLLPTLSSETSSHLLLRDPWEQPSEDHVSQPEVLCPEGTAPVADSPSLGADSGSSSPYRLSTSRGSGSVPSSSQPYTLQTLEDVHYPATSYSSASSYSCPPYMTNPGDLTAVKMASVSSDEAGGGVASLSDTTAQGWAKDDGTSSWMSYETSIRRAF</sequence>
<feature type="compositionally biased region" description="Low complexity" evidence="4">
    <location>
        <begin position="181"/>
        <end position="211"/>
    </location>
</feature>
<organism evidence="6 7">
    <name type="scientific">Silurus meridionalis</name>
    <name type="common">Southern catfish</name>
    <name type="synonym">Silurus soldatovi meridionalis</name>
    <dbReference type="NCBI Taxonomy" id="175797"/>
    <lineage>
        <taxon>Eukaryota</taxon>
        <taxon>Metazoa</taxon>
        <taxon>Chordata</taxon>
        <taxon>Craniata</taxon>
        <taxon>Vertebrata</taxon>
        <taxon>Euteleostomi</taxon>
        <taxon>Actinopterygii</taxon>
        <taxon>Neopterygii</taxon>
        <taxon>Teleostei</taxon>
        <taxon>Ostariophysi</taxon>
        <taxon>Siluriformes</taxon>
        <taxon>Siluridae</taxon>
        <taxon>Silurus</taxon>
    </lineage>
</organism>
<dbReference type="OrthoDB" id="9892004at2759"/>
<feature type="region of interest" description="Disordered" evidence="4">
    <location>
        <begin position="159"/>
        <end position="213"/>
    </location>
</feature>
<name>A0A8T0ABN5_SILME</name>
<dbReference type="Pfam" id="PF17721">
    <property type="entry name" value="POU2AF2"/>
    <property type="match status" value="1"/>
</dbReference>
<keyword evidence="1" id="KW-0805">Transcription regulation</keyword>
<proteinExistence type="predicted"/>
<comment type="caution">
    <text evidence="6">The sequence shown here is derived from an EMBL/GenBank/DDBJ whole genome shotgun (WGS) entry which is preliminary data.</text>
</comment>
<evidence type="ECO:0000256" key="4">
    <source>
        <dbReference type="SAM" id="MobiDB-lite"/>
    </source>
</evidence>
<feature type="domain" description="OCA" evidence="5">
    <location>
        <begin position="8"/>
        <end position="30"/>
    </location>
</feature>
<evidence type="ECO:0000259" key="5">
    <source>
        <dbReference type="PROSITE" id="PS52003"/>
    </source>
</evidence>
<dbReference type="PANTHER" id="PTHR28376">
    <property type="entry name" value="RGD1562914"/>
    <property type="match status" value="1"/>
</dbReference>
<dbReference type="Proteomes" id="UP000606274">
    <property type="component" value="Unassembled WGS sequence"/>
</dbReference>
<keyword evidence="7" id="KW-1185">Reference proteome</keyword>
<reference evidence="6" key="1">
    <citation type="submission" date="2020-08" db="EMBL/GenBank/DDBJ databases">
        <title>Chromosome-level assembly of Southern catfish (Silurus meridionalis) provides insights into visual adaptation to the nocturnal and benthic lifestyles.</title>
        <authorList>
            <person name="Zhang Y."/>
            <person name="Wang D."/>
            <person name="Peng Z."/>
        </authorList>
    </citation>
    <scope>NUCLEOTIDE SEQUENCE</scope>
    <source>
        <strain evidence="6">SWU-2019-XX</strain>
        <tissue evidence="6">Muscle</tissue>
    </source>
</reference>
<dbReference type="AlphaFoldDB" id="A0A8T0ABN5"/>
<accession>A0A8T0ABN5</accession>